<dbReference type="SUPFAM" id="SSF51338">
    <property type="entry name" value="Composite domain of metallo-dependent hydrolases"/>
    <property type="match status" value="1"/>
</dbReference>
<dbReference type="CDD" id="cd01306">
    <property type="entry name" value="PhnM"/>
    <property type="match status" value="1"/>
</dbReference>
<dbReference type="InterPro" id="IPR032466">
    <property type="entry name" value="Metal_Hydrolase"/>
</dbReference>
<dbReference type="PANTHER" id="PTHR43135:SF3">
    <property type="entry name" value="ALPHA-D-RIBOSE 1-METHYLPHOSPHONATE 5-TRIPHOSPHATE DIPHOSPHATASE"/>
    <property type="match status" value="1"/>
</dbReference>
<dbReference type="NCBIfam" id="TIGR02318">
    <property type="entry name" value="phosphono_phnM"/>
    <property type="match status" value="1"/>
</dbReference>
<keyword evidence="3" id="KW-1185">Reference proteome</keyword>
<feature type="domain" description="Amidohydrolase-related" evidence="1">
    <location>
        <begin position="47"/>
        <end position="376"/>
    </location>
</feature>
<dbReference type="InterPro" id="IPR012696">
    <property type="entry name" value="PhnM"/>
</dbReference>
<name>Q1YEY6_AURMS</name>
<dbReference type="InterPro" id="IPR051781">
    <property type="entry name" value="Metallo-dep_Hydrolase"/>
</dbReference>
<dbReference type="NCBIfam" id="NF011987">
    <property type="entry name" value="PRK15446.2-3"/>
    <property type="match status" value="1"/>
</dbReference>
<dbReference type="BioCyc" id="AURANTIMONAS:SI859A1_03395-MONOMER"/>
<dbReference type="Gene3D" id="3.20.20.140">
    <property type="entry name" value="Metal-dependent hydrolases"/>
    <property type="match status" value="2"/>
</dbReference>
<dbReference type="Gene3D" id="2.30.40.10">
    <property type="entry name" value="Urease, subunit C, domain 1"/>
    <property type="match status" value="1"/>
</dbReference>
<accession>Q1YEY6</accession>
<evidence type="ECO:0000313" key="2">
    <source>
        <dbReference type="EMBL" id="EAS48759.1"/>
    </source>
</evidence>
<dbReference type="GO" id="GO:0019700">
    <property type="term" value="P:organic phosphonate catabolic process"/>
    <property type="evidence" value="ECO:0007669"/>
    <property type="project" value="InterPro"/>
</dbReference>
<comment type="caution">
    <text evidence="2">The sequence shown here is derived from an EMBL/GenBank/DDBJ whole genome shotgun (WGS) entry which is preliminary data.</text>
</comment>
<evidence type="ECO:0000313" key="3">
    <source>
        <dbReference type="Proteomes" id="UP000000321"/>
    </source>
</evidence>
<organism evidence="2 3">
    <name type="scientific">Aurantimonas manganoxydans (strain ATCC BAA-1229 / DSM 21871 / SI85-9A1)</name>
    <dbReference type="NCBI Taxonomy" id="287752"/>
    <lineage>
        <taxon>Bacteria</taxon>
        <taxon>Pseudomonadati</taxon>
        <taxon>Pseudomonadota</taxon>
        <taxon>Alphaproteobacteria</taxon>
        <taxon>Hyphomicrobiales</taxon>
        <taxon>Aurantimonadaceae</taxon>
        <taxon>Aurantimonas</taxon>
    </lineage>
</organism>
<dbReference type="InterPro" id="IPR006680">
    <property type="entry name" value="Amidohydro-rel"/>
</dbReference>
<protein>
    <submittedName>
        <fullName evidence="2">PhnM protein involved in phosphonate metabolism</fullName>
    </submittedName>
</protein>
<dbReference type="GO" id="GO:0016810">
    <property type="term" value="F:hydrolase activity, acting on carbon-nitrogen (but not peptide) bonds"/>
    <property type="evidence" value="ECO:0007669"/>
    <property type="project" value="InterPro"/>
</dbReference>
<dbReference type="NCBIfam" id="NF011984">
    <property type="entry name" value="PRK15446.1-5"/>
    <property type="match status" value="1"/>
</dbReference>
<dbReference type="SUPFAM" id="SSF51556">
    <property type="entry name" value="Metallo-dependent hydrolases"/>
    <property type="match status" value="1"/>
</dbReference>
<dbReference type="PANTHER" id="PTHR43135">
    <property type="entry name" value="ALPHA-D-RIBOSE 1-METHYLPHOSPHONATE 5-TRIPHOSPHATE DIPHOSPHATASE"/>
    <property type="match status" value="1"/>
</dbReference>
<proteinExistence type="predicted"/>
<dbReference type="OrthoDB" id="9785413at2"/>
<dbReference type="Proteomes" id="UP000000321">
    <property type="component" value="Unassembled WGS sequence"/>
</dbReference>
<sequence length="378" mass="40251">MPDETILTNARIVTPEAVINGHVVMRDGVIAGFDEGPATGDDMGGDILIPGLVELHTDHIEGHFNPRPRVMWNKMAAIQAHDNQIAGSGITTVFDALRVGTEENGTLTADDMAEMGRTIDRAVAEGRVRADHYIHLRCEVSAADVVEGFDKIAGNPRLKLVSLMDHAPGQRQFADMDAYRAYFQKKLNMSDADFDAFSARRLAESERHAPPARRAIAGVCRERGIAVASHDDATAAHVAAAIELGTRIAEFPTTVEAAAASREAGLHVLMGAPNIVRGGSHSGNVSAIELLHRGTLDILSSDYVPFSMLQAVFVLAESGECDLPAAIRLVTANPAAAVGLADRGAIARGLRGDLVRVSTSAGDPPVVRAVWREGRRVA</sequence>
<dbReference type="HOGENOM" id="CLU_060303_1_0_5"/>
<gene>
    <name evidence="2" type="ORF">SI859A1_03395</name>
</gene>
<dbReference type="AlphaFoldDB" id="Q1YEY6"/>
<dbReference type="NCBIfam" id="NF011981">
    <property type="entry name" value="PRK15446.1-2"/>
    <property type="match status" value="1"/>
</dbReference>
<evidence type="ECO:0000259" key="1">
    <source>
        <dbReference type="Pfam" id="PF01979"/>
    </source>
</evidence>
<dbReference type="InterPro" id="IPR011059">
    <property type="entry name" value="Metal-dep_hydrolase_composite"/>
</dbReference>
<dbReference type="NCBIfam" id="NF011990">
    <property type="entry name" value="PRK15446.2-6"/>
    <property type="match status" value="1"/>
</dbReference>
<dbReference type="NCBIfam" id="NF011983">
    <property type="entry name" value="PRK15446.1-4"/>
    <property type="match status" value="1"/>
</dbReference>
<dbReference type="EMBL" id="AAPJ01000007">
    <property type="protein sequence ID" value="EAS48759.1"/>
    <property type="molecule type" value="Genomic_DNA"/>
</dbReference>
<dbReference type="PIRSF" id="PIRSF038971">
    <property type="entry name" value="PhnM"/>
    <property type="match status" value="1"/>
</dbReference>
<dbReference type="RefSeq" id="WP_009211208.1">
    <property type="nucleotide sequence ID" value="NZ_BBWP01000006.1"/>
</dbReference>
<reference evidence="2 3" key="1">
    <citation type="journal article" date="2008" name="Appl. Environ. Microbiol.">
        <title>Genomic insights into Mn(II) oxidation by the marine alphaproteobacterium Aurantimonas sp. strain SI85-9A1.</title>
        <authorList>
            <person name="Dick G.J."/>
            <person name="Podell S."/>
            <person name="Johnson H.A."/>
            <person name="Rivera-Espinoza Y."/>
            <person name="Bernier-Latmani R."/>
            <person name="McCarthy J.K."/>
            <person name="Torpey J.W."/>
            <person name="Clement B.G."/>
            <person name="Gaasterland T."/>
            <person name="Tebo B.M."/>
        </authorList>
    </citation>
    <scope>NUCLEOTIDE SEQUENCE [LARGE SCALE GENOMIC DNA]</scope>
    <source>
        <strain evidence="2 3">SI85-9A1</strain>
    </source>
</reference>
<dbReference type="Pfam" id="PF01979">
    <property type="entry name" value="Amidohydro_1"/>
    <property type="match status" value="1"/>
</dbReference>